<reference evidence="1" key="1">
    <citation type="submission" date="2021-06" db="EMBL/GenBank/DDBJ databases">
        <authorList>
            <person name="Kallberg Y."/>
            <person name="Tangrot J."/>
            <person name="Rosling A."/>
        </authorList>
    </citation>
    <scope>NUCLEOTIDE SEQUENCE</scope>
    <source>
        <strain evidence="1">IL203A</strain>
    </source>
</reference>
<evidence type="ECO:0000313" key="2">
    <source>
        <dbReference type="Proteomes" id="UP000789702"/>
    </source>
</evidence>
<organism evidence="1 2">
    <name type="scientific">Dentiscutata heterogama</name>
    <dbReference type="NCBI Taxonomy" id="1316150"/>
    <lineage>
        <taxon>Eukaryota</taxon>
        <taxon>Fungi</taxon>
        <taxon>Fungi incertae sedis</taxon>
        <taxon>Mucoromycota</taxon>
        <taxon>Glomeromycotina</taxon>
        <taxon>Glomeromycetes</taxon>
        <taxon>Diversisporales</taxon>
        <taxon>Gigasporaceae</taxon>
        <taxon>Dentiscutata</taxon>
    </lineage>
</organism>
<proteinExistence type="predicted"/>
<protein>
    <submittedName>
        <fullName evidence="1">12241_t:CDS:1</fullName>
    </submittedName>
</protein>
<evidence type="ECO:0000313" key="1">
    <source>
        <dbReference type="EMBL" id="CAG8456376.1"/>
    </source>
</evidence>
<gene>
    <name evidence="1" type="ORF">DHETER_LOCUS1081</name>
</gene>
<sequence length="304" mass="35697">MLSRCIHENREQNESDDNENYDIQDRNIQEIKDERSRGHNSDENQSHSQTEVQELPSPPFFSTFQHLKPMHEFTLHLPTRYESSLSSPYLLFSTFFSSEQLSVIVQNTNKYAYLKGAGAGRKWKDLTIGEFKIWLAILIYTGIFKLPSIRDYWNADSRFPEHRITTFMTLLRFEQIVQFPLYIVWDLISAGMEENNSTKKPNTRSSTEELAKNIDTHTSRTQYVTSKFELPILRLSPEGHLPEWRKDRISCVWCKYLAKKNNKKASQNPSQSQVYCNKCNVPLCCNKDRANCFKDYHTRKEDSN</sequence>
<dbReference type="EMBL" id="CAJVPU010000612">
    <property type="protein sequence ID" value="CAG8456376.1"/>
    <property type="molecule type" value="Genomic_DNA"/>
</dbReference>
<name>A0ACA9K720_9GLOM</name>
<comment type="caution">
    <text evidence="1">The sequence shown here is derived from an EMBL/GenBank/DDBJ whole genome shotgun (WGS) entry which is preliminary data.</text>
</comment>
<dbReference type="Proteomes" id="UP000789702">
    <property type="component" value="Unassembled WGS sequence"/>
</dbReference>
<accession>A0ACA9K720</accession>
<keyword evidence="2" id="KW-1185">Reference proteome</keyword>